<dbReference type="EnsemblMetazoa" id="Aqu2.1.42645_001">
    <property type="protein sequence ID" value="Aqu2.1.42645_001"/>
    <property type="gene ID" value="Aqu2.1.42645"/>
</dbReference>
<sequence length="142" mass="16300">MLCGVMDQFGESPEDRILDLYEELKGVEFQGHYLGHREKRSHDGRSVTFHLVEVISEGMKSKMEAIIGCDRGDDVWKGIDRHTFWVSSIDGQSEGNEESKGISCYKLDRLTHGKQVLKWQRKDYSSVISIYLKALPPDSRNH</sequence>
<accession>A0A1X7VS53</accession>
<evidence type="ECO:0000313" key="1">
    <source>
        <dbReference type="EnsemblMetazoa" id="Aqu2.1.42645_001"/>
    </source>
</evidence>
<organism evidence="1">
    <name type="scientific">Amphimedon queenslandica</name>
    <name type="common">Sponge</name>
    <dbReference type="NCBI Taxonomy" id="400682"/>
    <lineage>
        <taxon>Eukaryota</taxon>
        <taxon>Metazoa</taxon>
        <taxon>Porifera</taxon>
        <taxon>Demospongiae</taxon>
        <taxon>Heteroscleromorpha</taxon>
        <taxon>Haplosclerida</taxon>
        <taxon>Niphatidae</taxon>
        <taxon>Amphimedon</taxon>
    </lineage>
</organism>
<protein>
    <submittedName>
        <fullName evidence="1">Uncharacterized protein</fullName>
    </submittedName>
</protein>
<dbReference type="AlphaFoldDB" id="A0A1X7VS53"/>
<dbReference type="InParanoid" id="A0A1X7VS53"/>
<name>A0A1X7VS53_AMPQE</name>
<proteinExistence type="predicted"/>
<reference evidence="1" key="1">
    <citation type="submission" date="2017-05" db="UniProtKB">
        <authorList>
            <consortium name="EnsemblMetazoa"/>
        </authorList>
    </citation>
    <scope>IDENTIFICATION</scope>
</reference>